<keyword evidence="2" id="KW-0238">DNA-binding</keyword>
<name>A0ABR9ULF6_9CHRO</name>
<feature type="region of interest" description="Disordered" evidence="1">
    <location>
        <begin position="111"/>
        <end position="140"/>
    </location>
</feature>
<proteinExistence type="predicted"/>
<reference evidence="2 3" key="1">
    <citation type="submission" date="2020-10" db="EMBL/GenBank/DDBJ databases">
        <authorList>
            <person name="Castelo-Branco R."/>
            <person name="Eusebio N."/>
            <person name="Adriana R."/>
            <person name="Vieira A."/>
            <person name="Brugerolle De Fraissinette N."/>
            <person name="Rezende De Castro R."/>
            <person name="Schneider M.P."/>
            <person name="Vasconcelos V."/>
            <person name="Leao P.N."/>
        </authorList>
    </citation>
    <scope>NUCLEOTIDE SEQUENCE [LARGE SCALE GENOMIC DNA]</scope>
    <source>
        <strain evidence="2 3">LEGE 06123</strain>
    </source>
</reference>
<organism evidence="2 3">
    <name type="scientific">Gloeocapsopsis crepidinum LEGE 06123</name>
    <dbReference type="NCBI Taxonomy" id="588587"/>
    <lineage>
        <taxon>Bacteria</taxon>
        <taxon>Bacillati</taxon>
        <taxon>Cyanobacteriota</taxon>
        <taxon>Cyanophyceae</taxon>
        <taxon>Oscillatoriophycideae</taxon>
        <taxon>Chroococcales</taxon>
        <taxon>Chroococcaceae</taxon>
        <taxon>Gloeocapsopsis</taxon>
    </lineage>
</organism>
<dbReference type="Gene3D" id="2.40.50.200">
    <property type="entry name" value="Bacterial OB-fold"/>
    <property type="match status" value="1"/>
</dbReference>
<evidence type="ECO:0000313" key="2">
    <source>
        <dbReference type="EMBL" id="MBE9189123.1"/>
    </source>
</evidence>
<evidence type="ECO:0000313" key="3">
    <source>
        <dbReference type="Proteomes" id="UP000651156"/>
    </source>
</evidence>
<feature type="compositionally biased region" description="Low complexity" evidence="1">
    <location>
        <begin position="117"/>
        <end position="140"/>
    </location>
</feature>
<gene>
    <name evidence="2" type="ORF">IQ230_01820</name>
</gene>
<accession>A0ABR9ULF6</accession>
<dbReference type="GO" id="GO:0003677">
    <property type="term" value="F:DNA binding"/>
    <property type="evidence" value="ECO:0007669"/>
    <property type="project" value="UniProtKB-KW"/>
</dbReference>
<dbReference type="RefSeq" id="WP_193930253.1">
    <property type="nucleotide sequence ID" value="NZ_CAWPMZ010000072.1"/>
</dbReference>
<comment type="caution">
    <text evidence="2">The sequence shown here is derived from an EMBL/GenBank/DDBJ whole genome shotgun (WGS) entry which is preliminary data.</text>
</comment>
<evidence type="ECO:0000256" key="1">
    <source>
        <dbReference type="SAM" id="MobiDB-lite"/>
    </source>
</evidence>
<protein>
    <submittedName>
        <fullName evidence="2">DNA-binding protein</fullName>
    </submittedName>
</protein>
<keyword evidence="3" id="KW-1185">Reference proteome</keyword>
<sequence>MNKQLLIGLTIAASIFTVGISTVARSQTRISDLQQRPPGTTISGRVTSVVGNDFILEDGSGQIIVDAGPRWWQQINLSPEEEVTVNGELGRGGEFDAFSITRANGSVIQIRPAQGSPPWAGGPNRNRPNPGDRGNAPARN</sequence>
<dbReference type="EMBL" id="JADEWN010000003">
    <property type="protein sequence ID" value="MBE9189123.1"/>
    <property type="molecule type" value="Genomic_DNA"/>
</dbReference>
<dbReference type="SUPFAM" id="SSF101756">
    <property type="entry name" value="Hypothetical protein YgiW"/>
    <property type="match status" value="1"/>
</dbReference>
<dbReference type="InterPro" id="IPR036700">
    <property type="entry name" value="BOBF_sf"/>
</dbReference>
<dbReference type="Proteomes" id="UP000651156">
    <property type="component" value="Unassembled WGS sequence"/>
</dbReference>